<keyword evidence="5" id="KW-1133">Transmembrane helix</keyword>
<dbReference type="InterPro" id="IPR050173">
    <property type="entry name" value="ABC_transporter_C-like"/>
</dbReference>
<dbReference type="EMBL" id="BMAT01006586">
    <property type="protein sequence ID" value="GFS15398.1"/>
    <property type="molecule type" value="Genomic_DNA"/>
</dbReference>
<evidence type="ECO:0000256" key="3">
    <source>
        <dbReference type="ARBA" id="ARBA00022741"/>
    </source>
</evidence>
<keyword evidence="5" id="KW-0472">Membrane</keyword>
<dbReference type="PANTHER" id="PTHR24223:SF456">
    <property type="entry name" value="MULTIDRUG RESISTANCE-ASSOCIATED PROTEIN LETHAL(2)03659"/>
    <property type="match status" value="1"/>
</dbReference>
<sequence length="189" mass="21534">MDESLRHDNPNPTLKANLLSRAFYSWLNPLFKKGSKGWLEESDMYNVCPEDSSKALGDRLQASWDKELGRKKHGKTPSLARAIFRTFGIHYMLYGIFGFLEFIFHHCLLCPPENDPDLPASDCGGVPGLFHPRHDHQSARRVAVCYRHLPLSSVHSHLAPSVFLLHFPARHASTRRPLLYYVQKGRSGI</sequence>
<evidence type="ECO:0000313" key="6">
    <source>
        <dbReference type="EMBL" id="GFS15398.1"/>
    </source>
</evidence>
<feature type="transmembrane region" description="Helical" evidence="5">
    <location>
        <begin position="82"/>
        <end position="104"/>
    </location>
</feature>
<evidence type="ECO:0000256" key="1">
    <source>
        <dbReference type="ARBA" id="ARBA00004141"/>
    </source>
</evidence>
<gene>
    <name evidence="6" type="ORF">ElyMa_003186200</name>
</gene>
<keyword evidence="3" id="KW-0547">Nucleotide-binding</keyword>
<evidence type="ECO:0000256" key="5">
    <source>
        <dbReference type="SAM" id="Phobius"/>
    </source>
</evidence>
<dbReference type="Proteomes" id="UP000762676">
    <property type="component" value="Unassembled WGS sequence"/>
</dbReference>
<comment type="similarity">
    <text evidence="2">Belongs to the ABC transporter superfamily. ABCC family. Conjugate transporter (TC 3.A.1.208) subfamily.</text>
</comment>
<organism evidence="6 7">
    <name type="scientific">Elysia marginata</name>
    <dbReference type="NCBI Taxonomy" id="1093978"/>
    <lineage>
        <taxon>Eukaryota</taxon>
        <taxon>Metazoa</taxon>
        <taxon>Spiralia</taxon>
        <taxon>Lophotrochozoa</taxon>
        <taxon>Mollusca</taxon>
        <taxon>Gastropoda</taxon>
        <taxon>Heterobranchia</taxon>
        <taxon>Euthyneura</taxon>
        <taxon>Panpulmonata</taxon>
        <taxon>Sacoglossa</taxon>
        <taxon>Placobranchoidea</taxon>
        <taxon>Plakobranchidae</taxon>
        <taxon>Elysia</taxon>
    </lineage>
</organism>
<protein>
    <submittedName>
        <fullName evidence="6">Cystic fibrosis transmembrane conductance regulator</fullName>
    </submittedName>
</protein>
<dbReference type="GO" id="GO:0042626">
    <property type="term" value="F:ATPase-coupled transmembrane transporter activity"/>
    <property type="evidence" value="ECO:0007669"/>
    <property type="project" value="TreeGrafter"/>
</dbReference>
<keyword evidence="7" id="KW-1185">Reference proteome</keyword>
<reference evidence="6 7" key="1">
    <citation type="journal article" date="2021" name="Elife">
        <title>Chloroplast acquisition without the gene transfer in kleptoplastic sea slugs, Plakobranchus ocellatus.</title>
        <authorList>
            <person name="Maeda T."/>
            <person name="Takahashi S."/>
            <person name="Yoshida T."/>
            <person name="Shimamura S."/>
            <person name="Takaki Y."/>
            <person name="Nagai Y."/>
            <person name="Toyoda A."/>
            <person name="Suzuki Y."/>
            <person name="Arimoto A."/>
            <person name="Ishii H."/>
            <person name="Satoh N."/>
            <person name="Nishiyama T."/>
            <person name="Hasebe M."/>
            <person name="Maruyama T."/>
            <person name="Minagawa J."/>
            <person name="Obokata J."/>
            <person name="Shigenobu S."/>
        </authorList>
    </citation>
    <scope>NUCLEOTIDE SEQUENCE [LARGE SCALE GENOMIC DNA]</scope>
</reference>
<keyword evidence="5 6" id="KW-0812">Transmembrane</keyword>
<dbReference type="GO" id="GO:0016020">
    <property type="term" value="C:membrane"/>
    <property type="evidence" value="ECO:0007669"/>
    <property type="project" value="UniProtKB-SubCell"/>
</dbReference>
<name>A0AAV4J165_9GAST</name>
<accession>A0AAV4J165</accession>
<dbReference type="GO" id="GO:0005524">
    <property type="term" value="F:ATP binding"/>
    <property type="evidence" value="ECO:0007669"/>
    <property type="project" value="UniProtKB-KW"/>
</dbReference>
<proteinExistence type="inferred from homology"/>
<keyword evidence="4" id="KW-0067">ATP-binding</keyword>
<dbReference type="PANTHER" id="PTHR24223">
    <property type="entry name" value="ATP-BINDING CASSETTE SUB-FAMILY C"/>
    <property type="match status" value="1"/>
</dbReference>
<evidence type="ECO:0000256" key="2">
    <source>
        <dbReference type="ARBA" id="ARBA00009726"/>
    </source>
</evidence>
<comment type="caution">
    <text evidence="6">The sequence shown here is derived from an EMBL/GenBank/DDBJ whole genome shotgun (WGS) entry which is preliminary data.</text>
</comment>
<evidence type="ECO:0000313" key="7">
    <source>
        <dbReference type="Proteomes" id="UP000762676"/>
    </source>
</evidence>
<evidence type="ECO:0000256" key="4">
    <source>
        <dbReference type="ARBA" id="ARBA00022840"/>
    </source>
</evidence>
<dbReference type="AlphaFoldDB" id="A0AAV4J165"/>
<comment type="subcellular location">
    <subcellularLocation>
        <location evidence="1">Membrane</location>
        <topology evidence="1">Multi-pass membrane protein</topology>
    </subcellularLocation>
</comment>